<dbReference type="AlphaFoldDB" id="M4B7W3"/>
<feature type="compositionally biased region" description="Polar residues" evidence="1">
    <location>
        <begin position="260"/>
        <end position="270"/>
    </location>
</feature>
<dbReference type="EMBL" id="JH597876">
    <property type="status" value="NOT_ANNOTATED_CDS"/>
    <property type="molecule type" value="Genomic_DNA"/>
</dbReference>
<dbReference type="HOGENOM" id="CLU_063991_0_0_1"/>
<organism evidence="2 3">
    <name type="scientific">Hyaloperonospora arabidopsidis (strain Emoy2)</name>
    <name type="common">Downy mildew agent</name>
    <name type="synonym">Peronospora arabidopsidis</name>
    <dbReference type="NCBI Taxonomy" id="559515"/>
    <lineage>
        <taxon>Eukaryota</taxon>
        <taxon>Sar</taxon>
        <taxon>Stramenopiles</taxon>
        <taxon>Oomycota</taxon>
        <taxon>Peronosporomycetes</taxon>
        <taxon>Peronosporales</taxon>
        <taxon>Peronosporaceae</taxon>
        <taxon>Hyaloperonospora</taxon>
    </lineage>
</organism>
<feature type="region of interest" description="Disordered" evidence="1">
    <location>
        <begin position="201"/>
        <end position="221"/>
    </location>
</feature>
<feature type="region of interest" description="Disordered" evidence="1">
    <location>
        <begin position="236"/>
        <end position="298"/>
    </location>
</feature>
<dbReference type="InParanoid" id="M4B7W3"/>
<feature type="region of interest" description="Disordered" evidence="1">
    <location>
        <begin position="59"/>
        <end position="78"/>
    </location>
</feature>
<accession>M4B7W3</accession>
<dbReference type="Proteomes" id="UP000011713">
    <property type="component" value="Unassembled WGS sequence"/>
</dbReference>
<evidence type="ECO:0000313" key="3">
    <source>
        <dbReference type="Proteomes" id="UP000011713"/>
    </source>
</evidence>
<sequence length="369" mass="41782">MSAGLSSRRKRQVTFDNAYTPEIVPARAVTSYDELVFHVAGLFHTRSFLHDVEEEWNDDDDELTTSRSSSADDGYNGYYDPEPPLERSVPLMIAEFLYRSAMYLGYPPGDTPWLPGFRQDKRFSGNDVKRWRRLAHFDWEAEEREFRLHHPVVVVVEKKTSRNSAKRTLSVESNGHSSVLSTLGASFHGCRRGSCGRSASVESDVMSMGSEDETSQVGKKEKLKFRSTVSGWIRKHRRPFSHEEKEKTTMSLSSSILTTPAANRQENGAESGQDVDESGKKGKSRKRKPVSWLHPPPVSSSRDLRLLVDIINSKEGRETDVKEGRKQQAGKCIKRGEEERLKPVPGIDLMHVKCRISIRFCFSVAVLFS</sequence>
<dbReference type="EnsemblProtists" id="HpaT802365">
    <property type="protein sequence ID" value="HpaP802365"/>
    <property type="gene ID" value="HpaG802365"/>
</dbReference>
<dbReference type="VEuPathDB" id="FungiDB:HpaG802365"/>
<name>M4B7W3_HYAAE</name>
<evidence type="ECO:0000256" key="1">
    <source>
        <dbReference type="SAM" id="MobiDB-lite"/>
    </source>
</evidence>
<reference evidence="3" key="1">
    <citation type="journal article" date="2010" name="Science">
        <title>Signatures of adaptation to obligate biotrophy in the Hyaloperonospora arabidopsidis genome.</title>
        <authorList>
            <person name="Baxter L."/>
            <person name="Tripathy S."/>
            <person name="Ishaque N."/>
            <person name="Boot N."/>
            <person name="Cabral A."/>
            <person name="Kemen E."/>
            <person name="Thines M."/>
            <person name="Ah-Fong A."/>
            <person name="Anderson R."/>
            <person name="Badejoko W."/>
            <person name="Bittner-Eddy P."/>
            <person name="Boore J.L."/>
            <person name="Chibucos M.C."/>
            <person name="Coates M."/>
            <person name="Dehal P."/>
            <person name="Delehaunty K."/>
            <person name="Dong S."/>
            <person name="Downton P."/>
            <person name="Dumas B."/>
            <person name="Fabro G."/>
            <person name="Fronick C."/>
            <person name="Fuerstenberg S.I."/>
            <person name="Fulton L."/>
            <person name="Gaulin E."/>
            <person name="Govers F."/>
            <person name="Hughes L."/>
            <person name="Humphray S."/>
            <person name="Jiang R.H."/>
            <person name="Judelson H."/>
            <person name="Kamoun S."/>
            <person name="Kyung K."/>
            <person name="Meijer H."/>
            <person name="Minx P."/>
            <person name="Morris P."/>
            <person name="Nelson J."/>
            <person name="Phuntumart V."/>
            <person name="Qutob D."/>
            <person name="Rehmany A."/>
            <person name="Rougon-Cardoso A."/>
            <person name="Ryden P."/>
            <person name="Torto-Alalibo T."/>
            <person name="Studholme D."/>
            <person name="Wang Y."/>
            <person name="Win J."/>
            <person name="Wood J."/>
            <person name="Clifton S.W."/>
            <person name="Rogers J."/>
            <person name="Van den Ackerveken G."/>
            <person name="Jones J.D."/>
            <person name="McDowell J.M."/>
            <person name="Beynon J."/>
            <person name="Tyler B.M."/>
        </authorList>
    </citation>
    <scope>NUCLEOTIDE SEQUENCE [LARGE SCALE GENOMIC DNA]</scope>
    <source>
        <strain evidence="3">Emoy2</strain>
    </source>
</reference>
<evidence type="ECO:0000313" key="2">
    <source>
        <dbReference type="EnsemblProtists" id="HpaP802365"/>
    </source>
</evidence>
<dbReference type="eggNOG" id="ENOG502S17F">
    <property type="taxonomic scope" value="Eukaryota"/>
</dbReference>
<feature type="compositionally biased region" description="Low complexity" evidence="1">
    <location>
        <begin position="249"/>
        <end position="259"/>
    </location>
</feature>
<dbReference type="OMA" id="LFHTMSF"/>
<reference evidence="2" key="2">
    <citation type="submission" date="2015-06" db="UniProtKB">
        <authorList>
            <consortium name="EnsemblProtists"/>
        </authorList>
    </citation>
    <scope>IDENTIFICATION</scope>
    <source>
        <strain evidence="2">Emoy2</strain>
    </source>
</reference>
<protein>
    <submittedName>
        <fullName evidence="2">Uncharacterized protein</fullName>
    </submittedName>
</protein>
<proteinExistence type="predicted"/>
<keyword evidence="3" id="KW-1185">Reference proteome</keyword>